<proteinExistence type="predicted"/>
<feature type="region of interest" description="Disordered" evidence="1">
    <location>
        <begin position="1129"/>
        <end position="1155"/>
    </location>
</feature>
<keyword evidence="3" id="KW-1185">Reference proteome</keyword>
<evidence type="ECO:0000313" key="2">
    <source>
        <dbReference type="EMBL" id="KIK57723.1"/>
    </source>
</evidence>
<feature type="region of interest" description="Disordered" evidence="1">
    <location>
        <begin position="1"/>
        <end position="29"/>
    </location>
</feature>
<evidence type="ECO:0000256" key="1">
    <source>
        <dbReference type="SAM" id="MobiDB-lite"/>
    </source>
</evidence>
<organism evidence="2 3">
    <name type="scientific">Collybiopsis luxurians FD-317 M1</name>
    <dbReference type="NCBI Taxonomy" id="944289"/>
    <lineage>
        <taxon>Eukaryota</taxon>
        <taxon>Fungi</taxon>
        <taxon>Dikarya</taxon>
        <taxon>Basidiomycota</taxon>
        <taxon>Agaricomycotina</taxon>
        <taxon>Agaricomycetes</taxon>
        <taxon>Agaricomycetidae</taxon>
        <taxon>Agaricales</taxon>
        <taxon>Marasmiineae</taxon>
        <taxon>Omphalotaceae</taxon>
        <taxon>Collybiopsis</taxon>
        <taxon>Collybiopsis luxurians</taxon>
    </lineage>
</organism>
<dbReference type="SUPFAM" id="SSF57850">
    <property type="entry name" value="RING/U-box"/>
    <property type="match status" value="1"/>
</dbReference>
<evidence type="ECO:0000313" key="3">
    <source>
        <dbReference type="Proteomes" id="UP000053593"/>
    </source>
</evidence>
<feature type="compositionally biased region" description="Polar residues" evidence="1">
    <location>
        <begin position="307"/>
        <end position="322"/>
    </location>
</feature>
<name>A0A0D0CQK0_9AGAR</name>
<sequence>MPTAAKIKPSKSHSNGNAIADGQALTQDDRVPDITAEYQASADFVSDNDDSIDRTGSRIASSAEANELEEKVKDFVTSSQVMMTVLDEIRGIHPVIDVAVLAFKAVVMLDYKRRDNDQKVLVLKAKMLDMMQIFLQLQTIAPDHEESERIHSVENSLKELCVKIAGDIKSSGNFCDFYSKKRTIVKLLKSPIYEDRLARYIVTFEDRAKELDAKLSIFTAHKVHLTSHRVDDVYTLIKVIFQKVATPHEKELWKVIQARGGVDKCTQNDTVLAELLKLQDLYSTSSPVSQGKTGPLSREWSHKRMSSRSPSNFHTRPSSYSRSHPGYAHTYREESASMFSGTFNVDGELSERIEDDDGISGTLHKLSREGDSLQLPHYLVNNLKEELKVNIDNDLKRNMPFFKRKFNEQRRQLKNLQDAVIRQGDRVILAVREGFQGPHERVEDPELRAIWREMGWKLGVRVEKFVLTLHDYYVAQSNDSSVLDDYMRKLASTDASAEDRNVALKKAFVDAKKRGAERWALKHINMRNIAPLMEVFDGDASGYVSIWEANQVALLRPKDWSLLEWLAYWAAGRHSTIWHYRNKIGAIILHMHQSLNGLLSTNLAIVDHYLQSLTTIDRILCDILPCSDPLDDTLAQKITTYMQAEENLMEQKLKALNHEIDGPDTLQLIIGESQIERNLLPLIYLLLKHHLSVIRTGSRSVFDREELSSASETLHQIFDAVRARVQTLNWLFGSHPAAFHRVPDRFQADAFAFGMYSAIFRRNNPYQSKALKYNIEEQDRLNDVETSVDLRHPSPTIVDPQFECPLRLQDYIKGVKGFWTGHILDEQHAAIYGMIEFEVKSWNSKDGQFQAVGSYSQGTITMDGIIKTHQEKATIDARLLARPDYRKDSKLDLFVRAQINVVKFPGNHASGSSLPPQYTISGEWGNTLDKTYTRGICYFSQTPAWAYQFNPRIVPTDNNASEPISRVRSLWKFACSAVLHQVYLQKGLLRADTVGKMLRRIIRGAEHSRCQYLLWDAEPLKLKDREEMKSLLLASAPWDSRFYRSVARCHFGWATLHFGFSCSICNGVILGSRFYCFTCLKEGTERNFCSDCRHKHKDHSLLKMRRFNHPRDTDPLQDRISTLAFRPLFDEPEPSSSSSSSTSRYTDFSHTGVSSPTRQVRFQSDAGMSSHGPAKWQDIFHKENQWSPRSPSLQNSQSSSRSFTDKADGCDKLHPLQQCVSCKSAVDLRRDIYWSCIFCSDPSTHNYLLICRDCELYDRGIASESKVEAPKTHTLDHPILRVHEGPLRYHINALNRTEPYHDPEKAGAYPTQFSGPIAPAASGPPGFVQQPTLLLPPVQPTIVRAPSPSESERSRLSRWTRSRSNSPTPVIIQPSPVHPPVQVGSSLYPYTSGPVSPTPMAPAPMQQQVPTVIHINVPSHGQPQQPHIGVVPGPGVYPPGTFPSMPMYFGSQGAVPPGQPYFSPVQPYIPPPQPPIVIVSGGSRSSHDVYSDWNERSSAAESNVRPTTRSFREVVNKYTRLFGKENRS</sequence>
<gene>
    <name evidence="2" type="ORF">GYMLUDRAFT_246714</name>
</gene>
<protein>
    <submittedName>
        <fullName evidence="2">Uncharacterized protein</fullName>
    </submittedName>
</protein>
<feature type="region of interest" description="Disordered" evidence="1">
    <location>
        <begin position="284"/>
        <end position="326"/>
    </location>
</feature>
<feature type="region of interest" description="Disordered" evidence="1">
    <location>
        <begin position="1342"/>
        <end position="1376"/>
    </location>
</feature>
<dbReference type="OrthoDB" id="2122982at2759"/>
<feature type="region of interest" description="Disordered" evidence="1">
    <location>
        <begin position="1186"/>
        <end position="1206"/>
    </location>
</feature>
<feature type="region of interest" description="Disordered" evidence="1">
    <location>
        <begin position="1482"/>
        <end position="1501"/>
    </location>
</feature>
<feature type="compositionally biased region" description="Polar residues" evidence="1">
    <location>
        <begin position="1144"/>
        <end position="1155"/>
    </location>
</feature>
<dbReference type="Proteomes" id="UP000053593">
    <property type="component" value="Unassembled WGS sequence"/>
</dbReference>
<feature type="compositionally biased region" description="Low complexity" evidence="1">
    <location>
        <begin position="1187"/>
        <end position="1202"/>
    </location>
</feature>
<feature type="compositionally biased region" description="Basic and acidic residues" evidence="1">
    <location>
        <begin position="1485"/>
        <end position="1495"/>
    </location>
</feature>
<dbReference type="HOGENOM" id="CLU_004050_1_0_1"/>
<reference evidence="2 3" key="1">
    <citation type="submission" date="2014-04" db="EMBL/GenBank/DDBJ databases">
        <title>Evolutionary Origins and Diversification of the Mycorrhizal Mutualists.</title>
        <authorList>
            <consortium name="DOE Joint Genome Institute"/>
            <consortium name="Mycorrhizal Genomics Consortium"/>
            <person name="Kohler A."/>
            <person name="Kuo A."/>
            <person name="Nagy L.G."/>
            <person name="Floudas D."/>
            <person name="Copeland A."/>
            <person name="Barry K.W."/>
            <person name="Cichocki N."/>
            <person name="Veneault-Fourrey C."/>
            <person name="LaButti K."/>
            <person name="Lindquist E.A."/>
            <person name="Lipzen A."/>
            <person name="Lundell T."/>
            <person name="Morin E."/>
            <person name="Murat C."/>
            <person name="Riley R."/>
            <person name="Ohm R."/>
            <person name="Sun H."/>
            <person name="Tunlid A."/>
            <person name="Henrissat B."/>
            <person name="Grigoriev I.V."/>
            <person name="Hibbett D.S."/>
            <person name="Martin F."/>
        </authorList>
    </citation>
    <scope>NUCLEOTIDE SEQUENCE [LARGE SCALE GENOMIC DNA]</scope>
    <source>
        <strain evidence="2 3">FD-317 M1</strain>
    </source>
</reference>
<dbReference type="EMBL" id="KN834789">
    <property type="protein sequence ID" value="KIK57723.1"/>
    <property type="molecule type" value="Genomic_DNA"/>
</dbReference>
<accession>A0A0D0CQK0</accession>